<dbReference type="AlphaFoldDB" id="A0A9P7J660"/>
<feature type="transmembrane region" description="Helical" evidence="1">
    <location>
        <begin position="199"/>
        <end position="226"/>
    </location>
</feature>
<feature type="transmembrane region" description="Helical" evidence="1">
    <location>
        <begin position="20"/>
        <end position="38"/>
    </location>
</feature>
<feature type="transmembrane region" description="Helical" evidence="1">
    <location>
        <begin position="165"/>
        <end position="187"/>
    </location>
</feature>
<keyword evidence="3" id="KW-1185">Reference proteome</keyword>
<dbReference type="RefSeq" id="XP_041187084.1">
    <property type="nucleotide sequence ID" value="XM_041337095.1"/>
</dbReference>
<name>A0A9P7J660_9AGAM</name>
<dbReference type="OrthoDB" id="3250682at2759"/>
<comment type="caution">
    <text evidence="2">The sequence shown here is derived from an EMBL/GenBank/DDBJ whole genome shotgun (WGS) entry which is preliminary data.</text>
</comment>
<keyword evidence="1" id="KW-1133">Transmembrane helix</keyword>
<feature type="transmembrane region" description="Helical" evidence="1">
    <location>
        <begin position="238"/>
        <end position="256"/>
    </location>
</feature>
<feature type="transmembrane region" description="Helical" evidence="1">
    <location>
        <begin position="98"/>
        <end position="116"/>
    </location>
</feature>
<dbReference type="EMBL" id="JABBWG010000056">
    <property type="protein sequence ID" value="KAG1804675.1"/>
    <property type="molecule type" value="Genomic_DNA"/>
</dbReference>
<protein>
    <submittedName>
        <fullName evidence="2">Uncharacterized protein</fullName>
    </submittedName>
</protein>
<dbReference type="Proteomes" id="UP000807769">
    <property type="component" value="Unassembled WGS sequence"/>
</dbReference>
<evidence type="ECO:0000313" key="2">
    <source>
        <dbReference type="EMBL" id="KAG1804675.1"/>
    </source>
</evidence>
<evidence type="ECO:0000256" key="1">
    <source>
        <dbReference type="SAM" id="Phobius"/>
    </source>
</evidence>
<evidence type="ECO:0000313" key="3">
    <source>
        <dbReference type="Proteomes" id="UP000807769"/>
    </source>
</evidence>
<feature type="transmembrane region" description="Helical" evidence="1">
    <location>
        <begin position="45"/>
        <end position="63"/>
    </location>
</feature>
<organism evidence="2 3">
    <name type="scientific">Suillus subaureus</name>
    <dbReference type="NCBI Taxonomy" id="48587"/>
    <lineage>
        <taxon>Eukaryota</taxon>
        <taxon>Fungi</taxon>
        <taxon>Dikarya</taxon>
        <taxon>Basidiomycota</taxon>
        <taxon>Agaricomycotina</taxon>
        <taxon>Agaricomycetes</taxon>
        <taxon>Agaricomycetidae</taxon>
        <taxon>Boletales</taxon>
        <taxon>Suillineae</taxon>
        <taxon>Suillaceae</taxon>
        <taxon>Suillus</taxon>
    </lineage>
</organism>
<feature type="transmembrane region" description="Helical" evidence="1">
    <location>
        <begin position="123"/>
        <end position="145"/>
    </location>
</feature>
<keyword evidence="1" id="KW-0812">Transmembrane</keyword>
<keyword evidence="1" id="KW-0472">Membrane</keyword>
<gene>
    <name evidence="2" type="ORF">BJ212DRAFT_1393232</name>
</gene>
<accession>A0A9P7J660</accession>
<dbReference type="GeneID" id="64631111"/>
<proteinExistence type="predicted"/>
<reference evidence="2" key="1">
    <citation type="journal article" date="2020" name="New Phytol.">
        <title>Comparative genomics reveals dynamic genome evolution in host specialist ectomycorrhizal fungi.</title>
        <authorList>
            <person name="Lofgren L.A."/>
            <person name="Nguyen N.H."/>
            <person name="Vilgalys R."/>
            <person name="Ruytinx J."/>
            <person name="Liao H.L."/>
            <person name="Branco S."/>
            <person name="Kuo A."/>
            <person name="LaButti K."/>
            <person name="Lipzen A."/>
            <person name="Andreopoulos W."/>
            <person name="Pangilinan J."/>
            <person name="Riley R."/>
            <person name="Hundley H."/>
            <person name="Na H."/>
            <person name="Barry K."/>
            <person name="Grigoriev I.V."/>
            <person name="Stajich J.E."/>
            <person name="Kennedy P.G."/>
        </authorList>
    </citation>
    <scope>NUCLEOTIDE SEQUENCE</scope>
    <source>
        <strain evidence="2">MN1</strain>
    </source>
</reference>
<sequence length="326" mass="35883">MENIPLDKTMLLSLFLETLLYGVFLSLYLLTLFILLVLDKSQRRLLLPVATLLLLFATTHLLIDFVEALEAFIFNVHTIGADAYFSILSSPFEVSKTMVYAAQTILADSVIVWRCYVLNHRRLSIAIPGFTVLLTNAGLASYVTWDLSQTPIGSPISTAGAWCVTSFYILTMLLSAACSALISWRIYRTRRAIPGGVSVLLPVLIAIIESGTIYAASLLASLLTFLSGSNARFLAVNIIPPIMGTAFCLIILQVHFQVGGNSLKSAESRAIIPGHFARRCEQETYSMQPVNLVHTKDSEEMQTEIVYSDMASGNKRESVSEGVFEL</sequence>